<dbReference type="PANTHER" id="PTHR46922">
    <property type="entry name" value="DHHA1 DOMAIN PROTEIN"/>
    <property type="match status" value="1"/>
</dbReference>
<organism evidence="1 2">
    <name type="scientific">Paenirhodobacter populi</name>
    <dbReference type="NCBI Taxonomy" id="2306993"/>
    <lineage>
        <taxon>Bacteria</taxon>
        <taxon>Pseudomonadati</taxon>
        <taxon>Pseudomonadota</taxon>
        <taxon>Alphaproteobacteria</taxon>
        <taxon>Rhodobacterales</taxon>
        <taxon>Rhodobacter group</taxon>
        <taxon>Paenirhodobacter</taxon>
    </lineage>
</organism>
<keyword evidence="1" id="KW-0378">Hydrolase</keyword>
<evidence type="ECO:0000313" key="1">
    <source>
        <dbReference type="EMBL" id="RWR32510.1"/>
    </source>
</evidence>
<reference evidence="1 2" key="1">
    <citation type="submission" date="2019-01" db="EMBL/GenBank/DDBJ databases">
        <title>Sinorhodobacter populi sp. nov. isolated from the symptomatic bark tissue of Populus euramericana canker.</title>
        <authorList>
            <person name="Xu G."/>
        </authorList>
    </citation>
    <scope>NUCLEOTIDE SEQUENCE [LARGE SCALE GENOMIC DNA]</scope>
    <source>
        <strain evidence="1 2">D19-10-3-21</strain>
    </source>
</reference>
<dbReference type="InterPro" id="IPR038763">
    <property type="entry name" value="DHH_sf"/>
</dbReference>
<protein>
    <submittedName>
        <fullName evidence="1">Phosphohydrolase</fullName>
    </submittedName>
</protein>
<dbReference type="AlphaFoldDB" id="A0A443KIE0"/>
<evidence type="ECO:0000313" key="2">
    <source>
        <dbReference type="Proteomes" id="UP000285295"/>
    </source>
</evidence>
<dbReference type="PANTHER" id="PTHR46922:SF4">
    <property type="entry name" value="DHHA1 DOMAIN PROTEIN"/>
    <property type="match status" value="1"/>
</dbReference>
<dbReference type="RefSeq" id="WP_128235311.1">
    <property type="nucleotide sequence ID" value="NZ_SAUX01000001.1"/>
</dbReference>
<dbReference type="GO" id="GO:0016787">
    <property type="term" value="F:hydrolase activity"/>
    <property type="evidence" value="ECO:0007669"/>
    <property type="project" value="UniProtKB-KW"/>
</dbReference>
<reference evidence="1 2" key="2">
    <citation type="submission" date="2019-01" db="EMBL/GenBank/DDBJ databases">
        <authorList>
            <person name="Li Y."/>
        </authorList>
    </citation>
    <scope>NUCLEOTIDE SEQUENCE [LARGE SCALE GENOMIC DNA]</scope>
    <source>
        <strain evidence="1 2">D19-10-3-21</strain>
    </source>
</reference>
<proteinExistence type="predicted"/>
<name>A0A443KIE0_9RHOB</name>
<sequence length="300" mass="33389">MDRPLCLYHGNCADGFTAAWAVWRALGDGVEFLPAHYGMTPPDVTGRDVIMVDFSFKRPVIDALAETCRTMLILDHHATAAEDLARIGAPYAYGWETYLEAVHNAYHQFDRDPRTPFAVFDMNRSGAQIAWDFFHPGEPRPQLVEYVADRDLWRFDLPSSREIAAVLHSHDFDFDMWDVLASMIDRNIGDLVSQGTAIERKIRKDVAGMVHLTRRPMRIGGHLVPVANLPPTMASDAGHLLSAGREFAATYYDTPGSRVFSLRSREDGFDVAAIAAQYGGGGHRHAAGFRMPAGWEGDPE</sequence>
<dbReference type="Gene3D" id="3.10.310.30">
    <property type="match status" value="1"/>
</dbReference>
<dbReference type="OrthoDB" id="10630at2"/>
<dbReference type="EMBL" id="SAUX01000001">
    <property type="protein sequence ID" value="RWR32510.1"/>
    <property type="molecule type" value="Genomic_DNA"/>
</dbReference>
<dbReference type="SUPFAM" id="SSF64182">
    <property type="entry name" value="DHH phosphoesterases"/>
    <property type="match status" value="1"/>
</dbReference>
<dbReference type="Proteomes" id="UP000285295">
    <property type="component" value="Unassembled WGS sequence"/>
</dbReference>
<accession>A0A443KIE0</accession>
<gene>
    <name evidence="1" type="ORF">D2T31_00565</name>
</gene>
<comment type="caution">
    <text evidence="1">The sequence shown here is derived from an EMBL/GenBank/DDBJ whole genome shotgun (WGS) entry which is preliminary data.</text>
</comment>